<dbReference type="EMBL" id="CP041616">
    <property type="protein sequence ID" value="QDO87908.1"/>
    <property type="molecule type" value="Genomic_DNA"/>
</dbReference>
<dbReference type="SUPFAM" id="SSF46767">
    <property type="entry name" value="Methylated DNA-protein cysteine methyltransferase, C-terminal domain"/>
    <property type="match status" value="1"/>
</dbReference>
<dbReference type="GO" id="GO:0032259">
    <property type="term" value="P:methylation"/>
    <property type="evidence" value="ECO:0007669"/>
    <property type="project" value="UniProtKB-KW"/>
</dbReference>
<keyword evidence="3" id="KW-0489">Methyltransferase</keyword>
<dbReference type="InterPro" id="IPR052520">
    <property type="entry name" value="ATL_DNA_repair"/>
</dbReference>
<dbReference type="PANTHER" id="PTHR42942">
    <property type="entry name" value="6-O-METHYLGUANINE DNA METHYLTRANSFERASE"/>
    <property type="match status" value="1"/>
</dbReference>
<feature type="domain" description="Methylated-DNA-[protein]-cysteine S-methyltransferase DNA binding" evidence="2">
    <location>
        <begin position="14"/>
        <end position="83"/>
    </location>
</feature>
<dbReference type="KEGG" id="orz:FNH13_05715"/>
<keyword evidence="1" id="KW-0227">DNA damage</keyword>
<dbReference type="Proteomes" id="UP000315395">
    <property type="component" value="Chromosome"/>
</dbReference>
<proteinExistence type="predicted"/>
<evidence type="ECO:0000313" key="4">
    <source>
        <dbReference type="Proteomes" id="UP000315395"/>
    </source>
</evidence>
<dbReference type="Gene3D" id="1.10.10.10">
    <property type="entry name" value="Winged helix-like DNA-binding domain superfamily/Winged helix DNA-binding domain"/>
    <property type="match status" value="1"/>
</dbReference>
<dbReference type="GO" id="GO:0008168">
    <property type="term" value="F:methyltransferase activity"/>
    <property type="evidence" value="ECO:0007669"/>
    <property type="project" value="UniProtKB-KW"/>
</dbReference>
<dbReference type="InterPro" id="IPR036388">
    <property type="entry name" value="WH-like_DNA-bd_sf"/>
</dbReference>
<evidence type="ECO:0000313" key="3">
    <source>
        <dbReference type="EMBL" id="QDO87908.1"/>
    </source>
</evidence>
<dbReference type="InterPro" id="IPR036217">
    <property type="entry name" value="MethylDNA_cys_MeTrfase_DNAb"/>
</dbReference>
<keyword evidence="3" id="KW-0808">Transferase</keyword>
<dbReference type="PANTHER" id="PTHR42942:SF1">
    <property type="entry name" value="ALKYLTRANSFERASE-LIKE PROTEIN 1"/>
    <property type="match status" value="1"/>
</dbReference>
<name>A0A516G8Q7_9MICO</name>
<dbReference type="Pfam" id="PF01035">
    <property type="entry name" value="DNA_binding_1"/>
    <property type="match status" value="1"/>
</dbReference>
<protein>
    <submittedName>
        <fullName evidence="3">Cysteine methyltransferase</fullName>
    </submittedName>
</protein>
<dbReference type="AlphaFoldDB" id="A0A516G8Q7"/>
<dbReference type="CDD" id="cd06445">
    <property type="entry name" value="ATase"/>
    <property type="match status" value="1"/>
</dbReference>
<dbReference type="GO" id="GO:0006281">
    <property type="term" value="P:DNA repair"/>
    <property type="evidence" value="ECO:0007669"/>
    <property type="project" value="InterPro"/>
</dbReference>
<gene>
    <name evidence="3" type="ORF">FNH13_05715</name>
</gene>
<accession>A0A516G8Q7</accession>
<evidence type="ECO:0000256" key="1">
    <source>
        <dbReference type="ARBA" id="ARBA00022763"/>
    </source>
</evidence>
<reference evidence="3 4" key="1">
    <citation type="submission" date="2019-07" db="EMBL/GenBank/DDBJ databases">
        <title>complete genome sequencing of Ornithinimicrobium sp. H23M54.</title>
        <authorList>
            <person name="Bae J.-W."/>
            <person name="Lee S.-Y."/>
        </authorList>
    </citation>
    <scope>NUCLEOTIDE SEQUENCE [LARGE SCALE GENOMIC DNA]</scope>
    <source>
        <strain evidence="3 4">H23M54</strain>
    </source>
</reference>
<evidence type="ECO:0000259" key="2">
    <source>
        <dbReference type="Pfam" id="PF01035"/>
    </source>
</evidence>
<keyword evidence="4" id="KW-1185">Reference proteome</keyword>
<dbReference type="OrthoDB" id="9132167at2"/>
<organism evidence="3 4">
    <name type="scientific">Ornithinimicrobium ciconiae</name>
    <dbReference type="NCBI Taxonomy" id="2594265"/>
    <lineage>
        <taxon>Bacteria</taxon>
        <taxon>Bacillati</taxon>
        <taxon>Actinomycetota</taxon>
        <taxon>Actinomycetes</taxon>
        <taxon>Micrococcales</taxon>
        <taxon>Ornithinimicrobiaceae</taxon>
        <taxon>Ornithinimicrobium</taxon>
    </lineage>
</organism>
<dbReference type="InterPro" id="IPR014048">
    <property type="entry name" value="MethylDNA_cys_MeTrfase_DNA-bd"/>
</dbReference>
<sequence>MHPDTADPAPLPAFAGRVIDLVDTIPSGRVLSYGDIAELLEYGGARQVGQVMSRYGSATNWWRVVRADGRLPQGHEVEARQRHVAEGTPLTRTGIDMRRARWDGVGGP</sequence>